<feature type="compositionally biased region" description="Low complexity" evidence="1">
    <location>
        <begin position="506"/>
        <end position="519"/>
    </location>
</feature>
<feature type="region of interest" description="Disordered" evidence="1">
    <location>
        <begin position="549"/>
        <end position="648"/>
    </location>
</feature>
<accession>A0AAD7IZI5</accession>
<reference evidence="3" key="1">
    <citation type="submission" date="2023-03" db="EMBL/GenBank/DDBJ databases">
        <title>Massive genome expansion in bonnet fungi (Mycena s.s.) driven by repeated elements and novel gene families across ecological guilds.</title>
        <authorList>
            <consortium name="Lawrence Berkeley National Laboratory"/>
            <person name="Harder C.B."/>
            <person name="Miyauchi S."/>
            <person name="Viragh M."/>
            <person name="Kuo A."/>
            <person name="Thoen E."/>
            <person name="Andreopoulos B."/>
            <person name="Lu D."/>
            <person name="Skrede I."/>
            <person name="Drula E."/>
            <person name="Henrissat B."/>
            <person name="Morin E."/>
            <person name="Kohler A."/>
            <person name="Barry K."/>
            <person name="LaButti K."/>
            <person name="Morin E."/>
            <person name="Salamov A."/>
            <person name="Lipzen A."/>
            <person name="Mereny Z."/>
            <person name="Hegedus B."/>
            <person name="Baldrian P."/>
            <person name="Stursova M."/>
            <person name="Weitz H."/>
            <person name="Taylor A."/>
            <person name="Grigoriev I.V."/>
            <person name="Nagy L.G."/>
            <person name="Martin F."/>
            <person name="Kauserud H."/>
        </authorList>
    </citation>
    <scope>NUCLEOTIDE SEQUENCE</scope>
    <source>
        <strain evidence="3">CBHHK188m</strain>
    </source>
</reference>
<feature type="compositionally biased region" description="Low complexity" evidence="1">
    <location>
        <begin position="618"/>
        <end position="636"/>
    </location>
</feature>
<dbReference type="AlphaFoldDB" id="A0AAD7IZI5"/>
<gene>
    <name evidence="3" type="ORF">DFH07DRAFT_1032119</name>
</gene>
<proteinExistence type="predicted"/>
<evidence type="ECO:0000313" key="3">
    <source>
        <dbReference type="EMBL" id="KAJ7751927.1"/>
    </source>
</evidence>
<dbReference type="Proteomes" id="UP001215280">
    <property type="component" value="Unassembled WGS sequence"/>
</dbReference>
<feature type="region of interest" description="Disordered" evidence="1">
    <location>
        <begin position="213"/>
        <end position="233"/>
    </location>
</feature>
<keyword evidence="4" id="KW-1185">Reference proteome</keyword>
<evidence type="ECO:0000313" key="4">
    <source>
        <dbReference type="Proteomes" id="UP001215280"/>
    </source>
</evidence>
<feature type="chain" id="PRO_5041968965" evidence="2">
    <location>
        <begin position="17"/>
        <end position="674"/>
    </location>
</feature>
<feature type="compositionally biased region" description="Gly residues" evidence="1">
    <location>
        <begin position="637"/>
        <end position="646"/>
    </location>
</feature>
<feature type="compositionally biased region" description="Polar residues" evidence="1">
    <location>
        <begin position="82"/>
        <end position="91"/>
    </location>
</feature>
<feature type="compositionally biased region" description="Low complexity" evidence="1">
    <location>
        <begin position="393"/>
        <end position="419"/>
    </location>
</feature>
<evidence type="ECO:0000256" key="2">
    <source>
        <dbReference type="SAM" id="SignalP"/>
    </source>
</evidence>
<feature type="region of interest" description="Disordered" evidence="1">
    <location>
        <begin position="363"/>
        <end position="532"/>
    </location>
</feature>
<feature type="region of interest" description="Disordered" evidence="1">
    <location>
        <begin position="249"/>
        <end position="323"/>
    </location>
</feature>
<feature type="compositionally biased region" description="Pro residues" evidence="1">
    <location>
        <begin position="69"/>
        <end position="80"/>
    </location>
</feature>
<feature type="signal peptide" evidence="2">
    <location>
        <begin position="1"/>
        <end position="16"/>
    </location>
</feature>
<protein>
    <submittedName>
        <fullName evidence="3">Uncharacterized protein</fullName>
    </submittedName>
</protein>
<feature type="compositionally biased region" description="Low complexity" evidence="1">
    <location>
        <begin position="575"/>
        <end position="609"/>
    </location>
</feature>
<keyword evidence="2" id="KW-0732">Signal</keyword>
<organism evidence="3 4">
    <name type="scientific">Mycena maculata</name>
    <dbReference type="NCBI Taxonomy" id="230809"/>
    <lineage>
        <taxon>Eukaryota</taxon>
        <taxon>Fungi</taxon>
        <taxon>Dikarya</taxon>
        <taxon>Basidiomycota</taxon>
        <taxon>Agaricomycotina</taxon>
        <taxon>Agaricomycetes</taxon>
        <taxon>Agaricomycetidae</taxon>
        <taxon>Agaricales</taxon>
        <taxon>Marasmiineae</taxon>
        <taxon>Mycenaceae</taxon>
        <taxon>Mycena</taxon>
    </lineage>
</organism>
<feature type="compositionally biased region" description="Basic and acidic residues" evidence="1">
    <location>
        <begin position="464"/>
        <end position="479"/>
    </location>
</feature>
<sequence length="674" mass="67986">MFSLLVLPVFFSSSFSHLLFHLPLPITHSLTCLFSSYSFKSKKNPSRERTASRSPPLGTTIPSCLRSPTSPPLFPAPPPSSTGKTTSNTLDNAFPPPSPPSPTSTSPPTSPADTAPLAPPTPLAALCTVYTSAATSATVSTPLTAASQMRTVPLRACCPECVLRTEVREECFSRGAERVFRRRAGHPGAQPSLFLAARAGGFLCAGDGDAEGDGEGSRLLSGTGGDAEGTRLLSGTGLAEVTRLVAELERRRASASPSPVGTPSGDGVGGRTSPSLLGPALARVVEGGRGSPAYGERLTADGSRQGSRQGSRHGSGRASPLLPLGIAVDEVDKERRRRSADLGTLSGGGVVVLDDEYEAALGYRDRAPRTPSPRSKPVPAYADDDDAELFPLPSRGSTPGTSPRGSPAGSPGGSAVSVARGGGSPKAGGLLAQATQARGGTPYSREGVQGGAGEKACVVLGAVGRREREERESEKERRATCARGLLLPPGDVRGNGNGHERGENGSGSSREGSVSSGEGSEAERRDVEKPLPVLPRLAASVLAAGPYSPAIAPRVYPPPISPTTAAGQGSHHARGASAPPGPSSRARSPPTAFPASASAPSASAPSTATPAPPPPAPLRRASSAARLRSPSTSSTGTGKGGGGGSAAGRKAFGALVDVLKGVTSMSGGPGGVAV</sequence>
<evidence type="ECO:0000256" key="1">
    <source>
        <dbReference type="SAM" id="MobiDB-lite"/>
    </source>
</evidence>
<comment type="caution">
    <text evidence="3">The sequence shown here is derived from an EMBL/GenBank/DDBJ whole genome shotgun (WGS) entry which is preliminary data.</text>
</comment>
<name>A0AAD7IZI5_9AGAR</name>
<feature type="region of interest" description="Disordered" evidence="1">
    <location>
        <begin position="42"/>
        <end position="118"/>
    </location>
</feature>
<dbReference type="EMBL" id="JARJLG010000076">
    <property type="protein sequence ID" value="KAJ7751927.1"/>
    <property type="molecule type" value="Genomic_DNA"/>
</dbReference>
<feature type="compositionally biased region" description="Low complexity" evidence="1">
    <location>
        <begin position="103"/>
        <end position="116"/>
    </location>
</feature>